<dbReference type="PANTHER" id="PTHR37422">
    <property type="entry name" value="TEICHURONIC ACID BIOSYNTHESIS PROTEIN TUAE"/>
    <property type="match status" value="1"/>
</dbReference>
<dbReference type="EMBL" id="CP036264">
    <property type="protein sequence ID" value="QEF99637.1"/>
    <property type="molecule type" value="Genomic_DNA"/>
</dbReference>
<feature type="transmembrane region" description="Helical" evidence="5">
    <location>
        <begin position="132"/>
        <end position="151"/>
    </location>
</feature>
<evidence type="ECO:0000256" key="5">
    <source>
        <dbReference type="SAM" id="Phobius"/>
    </source>
</evidence>
<dbReference type="GO" id="GO:0016020">
    <property type="term" value="C:membrane"/>
    <property type="evidence" value="ECO:0007669"/>
    <property type="project" value="UniProtKB-SubCell"/>
</dbReference>
<gene>
    <name evidence="7" type="ORF">Mal15_37030</name>
</gene>
<evidence type="ECO:0000313" key="8">
    <source>
        <dbReference type="Proteomes" id="UP000321353"/>
    </source>
</evidence>
<feature type="transmembrane region" description="Helical" evidence="5">
    <location>
        <begin position="330"/>
        <end position="350"/>
    </location>
</feature>
<organism evidence="7 8">
    <name type="scientific">Stieleria maiorica</name>
    <dbReference type="NCBI Taxonomy" id="2795974"/>
    <lineage>
        <taxon>Bacteria</taxon>
        <taxon>Pseudomonadati</taxon>
        <taxon>Planctomycetota</taxon>
        <taxon>Planctomycetia</taxon>
        <taxon>Pirellulales</taxon>
        <taxon>Pirellulaceae</taxon>
        <taxon>Stieleria</taxon>
    </lineage>
</organism>
<feature type="transmembrane region" description="Helical" evidence="5">
    <location>
        <begin position="241"/>
        <end position="257"/>
    </location>
</feature>
<feature type="transmembrane region" description="Helical" evidence="5">
    <location>
        <begin position="362"/>
        <end position="384"/>
    </location>
</feature>
<evidence type="ECO:0000259" key="6">
    <source>
        <dbReference type="Pfam" id="PF04932"/>
    </source>
</evidence>
<dbReference type="PANTHER" id="PTHR37422:SF13">
    <property type="entry name" value="LIPOPOLYSACCHARIDE BIOSYNTHESIS PROTEIN PA4999-RELATED"/>
    <property type="match status" value="1"/>
</dbReference>
<accession>A0A5B9ML49</accession>
<feature type="transmembrane region" description="Helical" evidence="5">
    <location>
        <begin position="78"/>
        <end position="96"/>
    </location>
</feature>
<dbReference type="Pfam" id="PF04932">
    <property type="entry name" value="Wzy_C"/>
    <property type="match status" value="1"/>
</dbReference>
<name>A0A5B9ML49_9BACT</name>
<dbReference type="AlphaFoldDB" id="A0A5B9ML49"/>
<keyword evidence="8" id="KW-1185">Reference proteome</keyword>
<dbReference type="InterPro" id="IPR007016">
    <property type="entry name" value="O-antigen_ligase-rel_domated"/>
</dbReference>
<keyword evidence="2 5" id="KW-0812">Transmembrane</keyword>
<evidence type="ECO:0000256" key="1">
    <source>
        <dbReference type="ARBA" id="ARBA00004141"/>
    </source>
</evidence>
<evidence type="ECO:0000256" key="4">
    <source>
        <dbReference type="ARBA" id="ARBA00023136"/>
    </source>
</evidence>
<sequence length="426" mass="47531">MLKSLIYLLLFVIGIGATISSSLWGGVTVILAYLLNPHLVAREIPLQRYQFYATAAFVLSTMMYPASRLRSVGVDKWVFTFLWFYVADCCVVSLLLSRDPLWAIDHAIEFGKTILVAWLLTKIVHSERDIRILLIACVIGGFHAAFMHTVGIDLDWVSEKYKAEYGVLPEAQAPTNLLLLPLFVLIAMLGSTRYEKLLGWMGLPIVLNSIVESYQRAYFVGLLAESVFLLLFLPKRIAIRLIPVLAVAIVLYVSVLTPENYWSWMDTINEPTKEGSAASRYDLYKASGEMLADHPLGVGYRSFILESKKYYGASKAAHSTICTVACETGVQGFCLWLGAVLTTFWILRRIRKAADPSNPHQLEVYAMGIEIGLIGWLVGGLFHSDHQTDPAYWFLAFAVVLHRLRFAPPEIELDPNAPDAAGSTFG</sequence>
<dbReference type="Proteomes" id="UP000321353">
    <property type="component" value="Chromosome"/>
</dbReference>
<keyword evidence="3 5" id="KW-1133">Transmembrane helix</keyword>
<keyword evidence="4 5" id="KW-0472">Membrane</keyword>
<feature type="transmembrane region" description="Helical" evidence="5">
    <location>
        <begin position="7"/>
        <end position="34"/>
    </location>
</feature>
<feature type="transmembrane region" description="Helical" evidence="5">
    <location>
        <begin position="171"/>
        <end position="189"/>
    </location>
</feature>
<feature type="domain" description="O-antigen ligase-related" evidence="6">
    <location>
        <begin position="207"/>
        <end position="337"/>
    </location>
</feature>
<evidence type="ECO:0000256" key="3">
    <source>
        <dbReference type="ARBA" id="ARBA00022989"/>
    </source>
</evidence>
<keyword evidence="7" id="KW-0436">Ligase</keyword>
<comment type="subcellular location">
    <subcellularLocation>
        <location evidence="1">Membrane</location>
        <topology evidence="1">Multi-pass membrane protein</topology>
    </subcellularLocation>
</comment>
<evidence type="ECO:0000256" key="2">
    <source>
        <dbReference type="ARBA" id="ARBA00022692"/>
    </source>
</evidence>
<protein>
    <submittedName>
        <fullName evidence="7">O-Antigen ligase</fullName>
    </submittedName>
</protein>
<dbReference type="GO" id="GO:0016874">
    <property type="term" value="F:ligase activity"/>
    <property type="evidence" value="ECO:0007669"/>
    <property type="project" value="UniProtKB-KW"/>
</dbReference>
<proteinExistence type="predicted"/>
<dbReference type="InterPro" id="IPR051533">
    <property type="entry name" value="WaaL-like"/>
</dbReference>
<evidence type="ECO:0000313" key="7">
    <source>
        <dbReference type="EMBL" id="QEF99637.1"/>
    </source>
</evidence>
<reference evidence="7 8" key="1">
    <citation type="submission" date="2019-02" db="EMBL/GenBank/DDBJ databases">
        <title>Planctomycetal bacteria perform biofilm scaping via a novel small molecule.</title>
        <authorList>
            <person name="Jeske O."/>
            <person name="Boedeker C."/>
            <person name="Wiegand S."/>
            <person name="Breitling P."/>
            <person name="Kallscheuer N."/>
            <person name="Jogler M."/>
            <person name="Rohde M."/>
            <person name="Petersen J."/>
            <person name="Medema M.H."/>
            <person name="Surup F."/>
            <person name="Jogler C."/>
        </authorList>
    </citation>
    <scope>NUCLEOTIDE SEQUENCE [LARGE SCALE GENOMIC DNA]</scope>
    <source>
        <strain evidence="7 8">Mal15</strain>
    </source>
</reference>
<dbReference type="KEGG" id="smam:Mal15_37030"/>